<protein>
    <submittedName>
        <fullName evidence="2">Uncharacterized protein</fullName>
    </submittedName>
</protein>
<keyword evidence="3" id="KW-1185">Reference proteome</keyword>
<feature type="coiled-coil region" evidence="1">
    <location>
        <begin position="5"/>
        <end position="39"/>
    </location>
</feature>
<gene>
    <name evidence="2" type="ORF">Nepgr_019253</name>
</gene>
<dbReference type="AlphaFoldDB" id="A0AAD3XTV9"/>
<proteinExistence type="predicted"/>
<dbReference type="Proteomes" id="UP001279734">
    <property type="component" value="Unassembled WGS sequence"/>
</dbReference>
<organism evidence="2 3">
    <name type="scientific">Nepenthes gracilis</name>
    <name type="common">Slender pitcher plant</name>
    <dbReference type="NCBI Taxonomy" id="150966"/>
    <lineage>
        <taxon>Eukaryota</taxon>
        <taxon>Viridiplantae</taxon>
        <taxon>Streptophyta</taxon>
        <taxon>Embryophyta</taxon>
        <taxon>Tracheophyta</taxon>
        <taxon>Spermatophyta</taxon>
        <taxon>Magnoliopsida</taxon>
        <taxon>eudicotyledons</taxon>
        <taxon>Gunneridae</taxon>
        <taxon>Pentapetalae</taxon>
        <taxon>Caryophyllales</taxon>
        <taxon>Nepenthaceae</taxon>
        <taxon>Nepenthes</taxon>
    </lineage>
</organism>
<evidence type="ECO:0000313" key="3">
    <source>
        <dbReference type="Proteomes" id="UP001279734"/>
    </source>
</evidence>
<evidence type="ECO:0000313" key="2">
    <source>
        <dbReference type="EMBL" id="GMH17412.1"/>
    </source>
</evidence>
<dbReference type="EMBL" id="BSYO01000017">
    <property type="protein sequence ID" value="GMH17412.1"/>
    <property type="molecule type" value="Genomic_DNA"/>
</dbReference>
<reference evidence="2" key="1">
    <citation type="submission" date="2023-05" db="EMBL/GenBank/DDBJ databases">
        <title>Nepenthes gracilis genome sequencing.</title>
        <authorList>
            <person name="Fukushima K."/>
        </authorList>
    </citation>
    <scope>NUCLEOTIDE SEQUENCE</scope>
    <source>
        <strain evidence="2">SING2019-196</strain>
    </source>
</reference>
<keyword evidence="1" id="KW-0175">Coiled coil</keyword>
<sequence>MEAENLSLKAEVTHLKEENEQAKGRLDQLAGQMASLENNLSLRIHPHEVEGMMLARLWEGINISQRIVQLVDPNFSVELINLSNLPAQCRDSLVVEPQERQGPPPLP</sequence>
<accession>A0AAD3XTV9</accession>
<evidence type="ECO:0000256" key="1">
    <source>
        <dbReference type="SAM" id="Coils"/>
    </source>
</evidence>
<comment type="caution">
    <text evidence="2">The sequence shown here is derived from an EMBL/GenBank/DDBJ whole genome shotgun (WGS) entry which is preliminary data.</text>
</comment>
<name>A0AAD3XTV9_NEPGR</name>